<dbReference type="PROSITE" id="PS50067">
    <property type="entry name" value="KINESIN_MOTOR_2"/>
    <property type="match status" value="1"/>
</dbReference>
<evidence type="ECO:0000256" key="2">
    <source>
        <dbReference type="ARBA" id="ARBA00022490"/>
    </source>
</evidence>
<dbReference type="InterPro" id="IPR036961">
    <property type="entry name" value="Kinesin_motor_dom_sf"/>
</dbReference>
<dbReference type="Pfam" id="PF00225">
    <property type="entry name" value="Kinesin"/>
    <property type="match status" value="1"/>
</dbReference>
<dbReference type="GO" id="GO:0008017">
    <property type="term" value="F:microtubule binding"/>
    <property type="evidence" value="ECO:0007669"/>
    <property type="project" value="InterPro"/>
</dbReference>
<dbReference type="InterPro" id="IPR001752">
    <property type="entry name" value="Kinesin_motor_dom"/>
</dbReference>
<dbReference type="Proteomes" id="UP000005237">
    <property type="component" value="Unassembled WGS sequence"/>
</dbReference>
<dbReference type="PRINTS" id="PR00380">
    <property type="entry name" value="KINESINHEAVY"/>
</dbReference>
<dbReference type="SMART" id="SM00129">
    <property type="entry name" value="KISc"/>
    <property type="match status" value="1"/>
</dbReference>
<dbReference type="EnsemblMetazoa" id="CJA17887.1">
    <property type="protein sequence ID" value="CJA17887.1"/>
    <property type="gene ID" value="WBGene00137090"/>
</dbReference>
<keyword evidence="13" id="KW-1185">Reference proteome</keyword>
<evidence type="ECO:0000256" key="5">
    <source>
        <dbReference type="ARBA" id="ARBA00023054"/>
    </source>
</evidence>
<evidence type="ECO:0000256" key="6">
    <source>
        <dbReference type="ARBA" id="ARBA00023212"/>
    </source>
</evidence>
<dbReference type="GO" id="GO:0005524">
    <property type="term" value="F:ATP binding"/>
    <property type="evidence" value="ECO:0007669"/>
    <property type="project" value="UniProtKB-UniRule"/>
</dbReference>
<dbReference type="SUPFAM" id="SSF52540">
    <property type="entry name" value="P-loop containing nucleoside triphosphate hydrolases"/>
    <property type="match status" value="1"/>
</dbReference>
<feature type="region of interest" description="Disordered" evidence="10">
    <location>
        <begin position="742"/>
        <end position="767"/>
    </location>
</feature>
<evidence type="ECO:0000256" key="4">
    <source>
        <dbReference type="ARBA" id="ARBA00022840"/>
    </source>
</evidence>
<evidence type="ECO:0000256" key="10">
    <source>
        <dbReference type="SAM" id="MobiDB-lite"/>
    </source>
</evidence>
<dbReference type="GO" id="GO:0007018">
    <property type="term" value="P:microtubule-based movement"/>
    <property type="evidence" value="ECO:0007669"/>
    <property type="project" value="InterPro"/>
</dbReference>
<dbReference type="InterPro" id="IPR055510">
    <property type="entry name" value="DUF7083"/>
</dbReference>
<evidence type="ECO:0000259" key="11">
    <source>
        <dbReference type="PROSITE" id="PS50067"/>
    </source>
</evidence>
<feature type="domain" description="Kinesin motor" evidence="11">
    <location>
        <begin position="97"/>
        <end position="417"/>
    </location>
</feature>
<name>A0A8R1E0V5_CAEJA</name>
<organism evidence="12 13">
    <name type="scientific">Caenorhabditis japonica</name>
    <dbReference type="NCBI Taxonomy" id="281687"/>
    <lineage>
        <taxon>Eukaryota</taxon>
        <taxon>Metazoa</taxon>
        <taxon>Ecdysozoa</taxon>
        <taxon>Nematoda</taxon>
        <taxon>Chromadorea</taxon>
        <taxon>Rhabditida</taxon>
        <taxon>Rhabditina</taxon>
        <taxon>Rhabditomorpha</taxon>
        <taxon>Rhabditoidea</taxon>
        <taxon>Rhabditidae</taxon>
        <taxon>Peloderinae</taxon>
        <taxon>Caenorhabditis</taxon>
    </lineage>
</organism>
<reference evidence="13" key="1">
    <citation type="submission" date="2010-08" db="EMBL/GenBank/DDBJ databases">
        <authorList>
            <consortium name="Caenorhabditis japonica Sequencing Consortium"/>
            <person name="Wilson R.K."/>
        </authorList>
    </citation>
    <scope>NUCLEOTIDE SEQUENCE [LARGE SCALE GENOMIC DNA]</scope>
    <source>
        <strain evidence="13">DF5081</strain>
    </source>
</reference>
<dbReference type="Pfam" id="PF23309">
    <property type="entry name" value="DUF7083"/>
    <property type="match status" value="1"/>
</dbReference>
<feature type="coiled-coil region" evidence="9">
    <location>
        <begin position="425"/>
        <end position="501"/>
    </location>
</feature>
<keyword evidence="3 7" id="KW-0547">Nucleotide-binding</keyword>
<comment type="similarity">
    <text evidence="7 8">Belongs to the TRAFAC class myosin-kinesin ATPase superfamily. Kinesin family.</text>
</comment>
<evidence type="ECO:0000313" key="12">
    <source>
        <dbReference type="EnsemblMetazoa" id="CJA17887.1"/>
    </source>
</evidence>
<dbReference type="PANTHER" id="PTHR47969:SF15">
    <property type="entry name" value="CHROMOSOME-ASSOCIATED KINESIN KIF4A-RELATED"/>
    <property type="match status" value="1"/>
</dbReference>
<keyword evidence="5 9" id="KW-0175">Coiled coil</keyword>
<evidence type="ECO:0000256" key="1">
    <source>
        <dbReference type="ARBA" id="ARBA00004245"/>
    </source>
</evidence>
<comment type="subcellular location">
    <subcellularLocation>
        <location evidence="1">Cytoplasm</location>
        <location evidence="1">Cytoskeleton</location>
    </subcellularLocation>
</comment>
<dbReference type="Gene3D" id="3.40.850.10">
    <property type="entry name" value="Kinesin motor domain"/>
    <property type="match status" value="1"/>
</dbReference>
<dbReference type="InterPro" id="IPR019821">
    <property type="entry name" value="Kinesin_motor_CS"/>
</dbReference>
<dbReference type="CDD" id="cd00106">
    <property type="entry name" value="KISc"/>
    <property type="match status" value="1"/>
</dbReference>
<dbReference type="GO" id="GO:0007052">
    <property type="term" value="P:mitotic spindle organization"/>
    <property type="evidence" value="ECO:0007669"/>
    <property type="project" value="TreeGrafter"/>
</dbReference>
<protein>
    <recommendedName>
        <fullName evidence="8">Kinesin-like protein</fullName>
    </recommendedName>
</protein>
<dbReference type="GO" id="GO:0005874">
    <property type="term" value="C:microtubule"/>
    <property type="evidence" value="ECO:0007669"/>
    <property type="project" value="UniProtKB-KW"/>
</dbReference>
<evidence type="ECO:0000256" key="9">
    <source>
        <dbReference type="SAM" id="Coils"/>
    </source>
</evidence>
<dbReference type="GO" id="GO:0003777">
    <property type="term" value="F:microtubule motor activity"/>
    <property type="evidence" value="ECO:0007669"/>
    <property type="project" value="InterPro"/>
</dbReference>
<dbReference type="InterPro" id="IPR027417">
    <property type="entry name" value="P-loop_NTPase"/>
</dbReference>
<keyword evidence="6" id="KW-0206">Cytoskeleton</keyword>
<proteinExistence type="inferred from homology"/>
<dbReference type="GO" id="GO:0051231">
    <property type="term" value="P:spindle elongation"/>
    <property type="evidence" value="ECO:0007669"/>
    <property type="project" value="TreeGrafter"/>
</dbReference>
<dbReference type="AlphaFoldDB" id="A0A8R1E0V5"/>
<dbReference type="PANTHER" id="PTHR47969">
    <property type="entry name" value="CHROMOSOME-ASSOCIATED KINESIN KIF4A-RELATED"/>
    <property type="match status" value="1"/>
</dbReference>
<keyword evidence="2" id="KW-0963">Cytoplasm</keyword>
<feature type="binding site" evidence="7">
    <location>
        <begin position="176"/>
        <end position="183"/>
    </location>
    <ligand>
        <name>ATP</name>
        <dbReference type="ChEBI" id="CHEBI:30616"/>
    </ligand>
</feature>
<evidence type="ECO:0000256" key="7">
    <source>
        <dbReference type="PROSITE-ProRule" id="PRU00283"/>
    </source>
</evidence>
<dbReference type="GO" id="GO:0005875">
    <property type="term" value="C:microtubule associated complex"/>
    <property type="evidence" value="ECO:0007669"/>
    <property type="project" value="TreeGrafter"/>
</dbReference>
<evidence type="ECO:0000256" key="8">
    <source>
        <dbReference type="RuleBase" id="RU000394"/>
    </source>
</evidence>
<accession>A0A8R1E0V5</accession>
<evidence type="ECO:0000256" key="3">
    <source>
        <dbReference type="ARBA" id="ARBA00022741"/>
    </source>
</evidence>
<keyword evidence="8" id="KW-0493">Microtubule</keyword>
<sequence length="767" mass="86385">MPRDITTGDQELAMADLTKQISTLVAALSKLTQVGTASEQHSTDTTKLADAISSRIPMFVYEPEDGRTFDSWYSRYKDTITKDGFSLQDDMISTESSIRVVVRARPMNAREAREGARKCVEYYENSAQIVLNGQATFAFDSVFSDTVDQETVFERTALPLVDRIFAGFNATVIAYGQTGSGKTFTMGTEDNDGTDEMRRGIIPRLVSTLFQRIKQSKVHESFKVTVSMYEVYGDNVYDLLQPDKVKLNVHGDEKNCTIVNLTSVPVTDLKGALKQLATGCHYRTKGETAMNAMSSRSHAVFTVFVEKVRSSDCDSAFSAKLQLVDLAGSERLKKTEADRMREGININAGLLNLSQVIAALASKKRHIPYRSAVITRVLQDSLGGNSFTVFIVCISPADTNSQETLGTLRYADCAKKIRNKPIMNKSLKTEEIVALQAQIKHLQIENDSLRQMIASADTKNDITITDVAQKKRDDEQKLTVLQKTLNESNQNNKMLRELNQKRLDRKREPADSEALQYIIEEELELEASAQRCNLLCEELLRHRQEITERINYIESKMFDGKKVCRRWRKARRRGGNRTELLDSAMSFIFSRSCNHAECQGNPTPDISIVNMDSSSFMNVEDEEEEFEEGRQNGLNSLRLILANVNQEIDCSLRNETVSGAEERTQIWENLVPAEVRPFIEIFFEKAVAHVKKEVELEYELAKVNNSFTADINYERRPSHFFATLKPESDIFDINNNSTFHGGDDTLLGKSNNSLPSEEIAPEPSVAE</sequence>
<evidence type="ECO:0000313" key="13">
    <source>
        <dbReference type="Proteomes" id="UP000005237"/>
    </source>
</evidence>
<reference evidence="12" key="2">
    <citation type="submission" date="2022-06" db="UniProtKB">
        <authorList>
            <consortium name="EnsemblMetazoa"/>
        </authorList>
    </citation>
    <scope>IDENTIFICATION</scope>
    <source>
        <strain evidence="12">DF5081</strain>
    </source>
</reference>
<dbReference type="PROSITE" id="PS00411">
    <property type="entry name" value="KINESIN_MOTOR_1"/>
    <property type="match status" value="1"/>
</dbReference>
<dbReference type="InterPro" id="IPR027640">
    <property type="entry name" value="Kinesin-like_fam"/>
</dbReference>
<keyword evidence="4 7" id="KW-0067">ATP-binding</keyword>
<keyword evidence="7 8" id="KW-0505">Motor protein</keyword>